<dbReference type="EMBL" id="HM217812">
    <property type="protein sequence ID" value="AEI88053.1"/>
    <property type="molecule type" value="mRNA"/>
</dbReference>
<feature type="compositionally biased region" description="Low complexity" evidence="1">
    <location>
        <begin position="35"/>
        <end position="48"/>
    </location>
</feature>
<sequence>QSIVSDGLQDRPSFHAPRPQGSQRAQEHQQKKLSLRLQQGGAGPAARRPGLRLHQRLLRRQPADPQGLHRHAGAAGEHNRRLLEDGVAAEDSPYRYAHQDLRLHQGGVCAV</sequence>
<name>F8QXF9_SCYPA</name>
<organism evidence="2">
    <name type="scientific">Scylla paramamosain</name>
    <name type="common">Mud crab</name>
    <dbReference type="NCBI Taxonomy" id="85552"/>
    <lineage>
        <taxon>Eukaryota</taxon>
        <taxon>Metazoa</taxon>
        <taxon>Ecdysozoa</taxon>
        <taxon>Arthropoda</taxon>
        <taxon>Crustacea</taxon>
        <taxon>Multicrustacea</taxon>
        <taxon>Malacostraca</taxon>
        <taxon>Eumalacostraca</taxon>
        <taxon>Eucarida</taxon>
        <taxon>Decapoda</taxon>
        <taxon>Pleocyemata</taxon>
        <taxon>Brachyura</taxon>
        <taxon>Eubrachyura</taxon>
        <taxon>Portunoidea</taxon>
        <taxon>Portunidae</taxon>
        <taxon>Portuninae</taxon>
        <taxon>Scylla</taxon>
    </lineage>
</organism>
<dbReference type="AlphaFoldDB" id="F8QXF9"/>
<proteinExistence type="evidence at transcript level"/>
<feature type="non-terminal residue" evidence="2">
    <location>
        <position position="111"/>
    </location>
</feature>
<feature type="non-terminal residue" evidence="2">
    <location>
        <position position="1"/>
    </location>
</feature>
<evidence type="ECO:0000313" key="2">
    <source>
        <dbReference type="EMBL" id="AEI88053.1"/>
    </source>
</evidence>
<evidence type="ECO:0000256" key="1">
    <source>
        <dbReference type="SAM" id="MobiDB-lite"/>
    </source>
</evidence>
<reference evidence="2" key="1">
    <citation type="submission" date="2010-05" db="EMBL/GenBank/DDBJ databases">
        <title>Construction of SSH cDNA library from throacic ganglion mass of Scylla paramamosain.</title>
        <authorList>
            <person name="Zeng H."/>
            <person name="Huang J.R."/>
            <person name="Li W.X."/>
            <person name="Ye H.H."/>
        </authorList>
    </citation>
    <scope>NUCLEOTIDE SEQUENCE</scope>
</reference>
<protein>
    <submittedName>
        <fullName evidence="2">Receptor protein tyrosine phosphatase</fullName>
    </submittedName>
</protein>
<accession>F8QXF9</accession>
<keyword evidence="2" id="KW-0675">Receptor</keyword>
<feature type="region of interest" description="Disordered" evidence="1">
    <location>
        <begin position="1"/>
        <end position="81"/>
    </location>
</feature>
<feature type="compositionally biased region" description="Basic residues" evidence="1">
    <location>
        <begin position="49"/>
        <end position="59"/>
    </location>
</feature>